<dbReference type="EMBL" id="CP036278">
    <property type="protein sequence ID" value="QDU57002.1"/>
    <property type="molecule type" value="Genomic_DNA"/>
</dbReference>
<dbReference type="Proteomes" id="UP000315750">
    <property type="component" value="Chromosome"/>
</dbReference>
<keyword evidence="1" id="KW-1133">Transmembrane helix</keyword>
<gene>
    <name evidence="2" type="ORF">Pan181_32140</name>
</gene>
<dbReference type="OrthoDB" id="9963047at2"/>
<organism evidence="2 3">
    <name type="scientific">Aeoliella mucimassa</name>
    <dbReference type="NCBI Taxonomy" id="2527972"/>
    <lineage>
        <taxon>Bacteria</taxon>
        <taxon>Pseudomonadati</taxon>
        <taxon>Planctomycetota</taxon>
        <taxon>Planctomycetia</taxon>
        <taxon>Pirellulales</taxon>
        <taxon>Lacipirellulaceae</taxon>
        <taxon>Aeoliella</taxon>
    </lineage>
</organism>
<keyword evidence="1" id="KW-0812">Transmembrane</keyword>
<keyword evidence="3" id="KW-1185">Reference proteome</keyword>
<evidence type="ECO:0000313" key="3">
    <source>
        <dbReference type="Proteomes" id="UP000315750"/>
    </source>
</evidence>
<keyword evidence="1" id="KW-0472">Membrane</keyword>
<reference evidence="2 3" key="1">
    <citation type="submission" date="2019-02" db="EMBL/GenBank/DDBJ databases">
        <title>Deep-cultivation of Planctomycetes and their phenomic and genomic characterization uncovers novel biology.</title>
        <authorList>
            <person name="Wiegand S."/>
            <person name="Jogler M."/>
            <person name="Boedeker C."/>
            <person name="Pinto D."/>
            <person name="Vollmers J."/>
            <person name="Rivas-Marin E."/>
            <person name="Kohn T."/>
            <person name="Peeters S.H."/>
            <person name="Heuer A."/>
            <person name="Rast P."/>
            <person name="Oberbeckmann S."/>
            <person name="Bunk B."/>
            <person name="Jeske O."/>
            <person name="Meyerdierks A."/>
            <person name="Storesund J.E."/>
            <person name="Kallscheuer N."/>
            <person name="Luecker S."/>
            <person name="Lage O.M."/>
            <person name="Pohl T."/>
            <person name="Merkel B.J."/>
            <person name="Hornburger P."/>
            <person name="Mueller R.-W."/>
            <person name="Bruemmer F."/>
            <person name="Labrenz M."/>
            <person name="Spormann A.M."/>
            <person name="Op den Camp H."/>
            <person name="Overmann J."/>
            <person name="Amann R."/>
            <person name="Jetten M.S.M."/>
            <person name="Mascher T."/>
            <person name="Medema M.H."/>
            <person name="Devos D.P."/>
            <person name="Kaster A.-K."/>
            <person name="Ovreas L."/>
            <person name="Rohde M."/>
            <person name="Galperin M.Y."/>
            <person name="Jogler C."/>
        </authorList>
    </citation>
    <scope>NUCLEOTIDE SEQUENCE [LARGE SCALE GENOMIC DNA]</scope>
    <source>
        <strain evidence="2 3">Pan181</strain>
    </source>
</reference>
<dbReference type="AlphaFoldDB" id="A0A518AQJ9"/>
<sequence>MGACTWLLVSFAAWARYGRFGELFGEGSPEFEIYCFLLAPLHLLTTTLSLPSAGYPMYLLKLASGVLMHAMFWIAVLTWYQSRRSRVATTLQRAEQTR</sequence>
<evidence type="ECO:0000256" key="1">
    <source>
        <dbReference type="SAM" id="Phobius"/>
    </source>
</evidence>
<proteinExistence type="predicted"/>
<feature type="transmembrane region" description="Helical" evidence="1">
    <location>
        <begin position="58"/>
        <end position="80"/>
    </location>
</feature>
<protein>
    <submittedName>
        <fullName evidence="2">Uncharacterized protein</fullName>
    </submittedName>
</protein>
<dbReference type="RefSeq" id="WP_145247867.1">
    <property type="nucleotide sequence ID" value="NZ_CP036278.1"/>
</dbReference>
<name>A0A518AQJ9_9BACT</name>
<dbReference type="KEGG" id="amuc:Pan181_32140"/>
<accession>A0A518AQJ9</accession>
<evidence type="ECO:0000313" key="2">
    <source>
        <dbReference type="EMBL" id="QDU57002.1"/>
    </source>
</evidence>